<dbReference type="AlphaFoldDB" id="A0A5N6E9P6"/>
<sequence length="169" mass="18824">MQPFAHSSFADEHSIISENQLRSRLKKWCITKSSRHQKWPKSLINQNRADPRSNYSFVQTAPNEVLNTANSVSAEQAGITATASLPNDHRLSQTPSLPSNSTLNGNESIPPAYYFNTLYSTTKDSTPAMQQVEAGPEPLQGQFAPMWWISEDGTYFLSTPYYVSAPVNP</sequence>
<protein>
    <recommendedName>
        <fullName evidence="4">Clr5 domain-containing protein</fullName>
    </recommendedName>
</protein>
<evidence type="ECO:0008006" key="4">
    <source>
        <dbReference type="Google" id="ProtNLM"/>
    </source>
</evidence>
<keyword evidence="3" id="KW-1185">Reference proteome</keyword>
<dbReference type="EMBL" id="ML733602">
    <property type="protein sequence ID" value="KAB8213514.1"/>
    <property type="molecule type" value="Genomic_DNA"/>
</dbReference>
<evidence type="ECO:0000313" key="3">
    <source>
        <dbReference type="Proteomes" id="UP000326799"/>
    </source>
</evidence>
<name>A0A5N6E9P6_9EURO</name>
<dbReference type="Proteomes" id="UP000326799">
    <property type="component" value="Unassembled WGS sequence"/>
</dbReference>
<gene>
    <name evidence="2" type="ORF">BDV33DRAFT_210128</name>
</gene>
<evidence type="ECO:0000256" key="1">
    <source>
        <dbReference type="SAM" id="MobiDB-lite"/>
    </source>
</evidence>
<feature type="compositionally biased region" description="Polar residues" evidence="1">
    <location>
        <begin position="92"/>
        <end position="105"/>
    </location>
</feature>
<reference evidence="2 3" key="1">
    <citation type="submission" date="2019-04" db="EMBL/GenBank/DDBJ databases">
        <title>Fungal friends and foes A comparative genomics study of 23 Aspergillus species from section Flavi.</title>
        <authorList>
            <consortium name="DOE Joint Genome Institute"/>
            <person name="Kjaerbolling I."/>
            <person name="Vesth T.C."/>
            <person name="Frisvad J.C."/>
            <person name="Nybo J.L."/>
            <person name="Theobald S."/>
            <person name="Kildgaard S."/>
            <person name="Petersen T.I."/>
            <person name="Kuo A."/>
            <person name="Sato A."/>
            <person name="Lyhne E.K."/>
            <person name="Kogle M.E."/>
            <person name="Wiebenga A."/>
            <person name="Kun R.S."/>
            <person name="Lubbers R.J."/>
            <person name="Makela M.R."/>
            <person name="Barry K."/>
            <person name="Chovatia M."/>
            <person name="Clum A."/>
            <person name="Daum C."/>
            <person name="Haridas S."/>
            <person name="He G."/>
            <person name="LaButti K."/>
            <person name="Lipzen A."/>
            <person name="Mondo S."/>
            <person name="Pangilinan J."/>
            <person name="Riley R."/>
            <person name="Salamov A."/>
            <person name="Simmons B.A."/>
            <person name="Magnuson J.K."/>
            <person name="Henrissat B."/>
            <person name="Mortensen U.H."/>
            <person name="Larsen T.O."/>
            <person name="De vries R.P."/>
            <person name="Grigoriev I.V."/>
            <person name="Machida M."/>
            <person name="Baker S.E."/>
            <person name="Andersen M.R."/>
        </authorList>
    </citation>
    <scope>NUCLEOTIDE SEQUENCE [LARGE SCALE GENOMIC DNA]</scope>
    <source>
        <strain evidence="2 3">CBS 126849</strain>
    </source>
</reference>
<feature type="region of interest" description="Disordered" evidence="1">
    <location>
        <begin position="85"/>
        <end position="105"/>
    </location>
</feature>
<accession>A0A5N6E9P6</accession>
<proteinExistence type="predicted"/>
<organism evidence="2 3">
    <name type="scientific">Aspergillus novoparasiticus</name>
    <dbReference type="NCBI Taxonomy" id="986946"/>
    <lineage>
        <taxon>Eukaryota</taxon>
        <taxon>Fungi</taxon>
        <taxon>Dikarya</taxon>
        <taxon>Ascomycota</taxon>
        <taxon>Pezizomycotina</taxon>
        <taxon>Eurotiomycetes</taxon>
        <taxon>Eurotiomycetidae</taxon>
        <taxon>Eurotiales</taxon>
        <taxon>Aspergillaceae</taxon>
        <taxon>Aspergillus</taxon>
        <taxon>Aspergillus subgen. Circumdati</taxon>
    </lineage>
</organism>
<evidence type="ECO:0000313" key="2">
    <source>
        <dbReference type="EMBL" id="KAB8213514.1"/>
    </source>
</evidence>